<feature type="compositionally biased region" description="Basic and acidic residues" evidence="1">
    <location>
        <begin position="40"/>
        <end position="56"/>
    </location>
</feature>
<reference evidence="3" key="1">
    <citation type="submission" date="2025-08" db="UniProtKB">
        <authorList>
            <consortium name="RefSeq"/>
        </authorList>
    </citation>
    <scope>IDENTIFICATION</scope>
    <source>
        <tissue evidence="3">Thorax and Abdomen</tissue>
    </source>
</reference>
<protein>
    <submittedName>
        <fullName evidence="3">Uncharacterized protein LOC124295541</fullName>
    </submittedName>
</protein>
<dbReference type="Proteomes" id="UP000829291">
    <property type="component" value="Chromosome 7"/>
</dbReference>
<accession>A0ABM3GNQ8</accession>
<evidence type="ECO:0000313" key="3">
    <source>
        <dbReference type="RefSeq" id="XP_046601909.1"/>
    </source>
</evidence>
<name>A0ABM3GNQ8_NEOLC</name>
<organism evidence="2 3">
    <name type="scientific">Neodiprion lecontei</name>
    <name type="common">Redheaded pine sawfly</name>
    <dbReference type="NCBI Taxonomy" id="441921"/>
    <lineage>
        <taxon>Eukaryota</taxon>
        <taxon>Metazoa</taxon>
        <taxon>Ecdysozoa</taxon>
        <taxon>Arthropoda</taxon>
        <taxon>Hexapoda</taxon>
        <taxon>Insecta</taxon>
        <taxon>Pterygota</taxon>
        <taxon>Neoptera</taxon>
        <taxon>Endopterygota</taxon>
        <taxon>Hymenoptera</taxon>
        <taxon>Tenthredinoidea</taxon>
        <taxon>Diprionidae</taxon>
        <taxon>Diprioninae</taxon>
        <taxon>Neodiprion</taxon>
    </lineage>
</organism>
<proteinExistence type="predicted"/>
<feature type="region of interest" description="Disordered" evidence="1">
    <location>
        <begin position="40"/>
        <end position="60"/>
    </location>
</feature>
<dbReference type="GeneID" id="124295541"/>
<gene>
    <name evidence="3" type="primary">LOC124295541</name>
</gene>
<evidence type="ECO:0000313" key="2">
    <source>
        <dbReference type="Proteomes" id="UP000829291"/>
    </source>
</evidence>
<keyword evidence="2" id="KW-1185">Reference proteome</keyword>
<sequence>MTVGTSGLTSLREATAKALEVKAMRKQYFGINELRRVEVSKSTSERRGFEPSEESKPQNYRMSKKFFDTQHLKLEPAFNADKAANINKLANLINNKKRPTSNPIDSTFENWTVNLSNTEIPVNVTDVLKMGFKYGIPFEPHCIPTNKLISDFESKISFIPPDRRNTARQDFTNTIKKFINTPSSLHADKNILHKIKETKIFQNNNQDLLFLKADKGNTTVVMNKQMYEDKMLQQLSNNNSYKVVRYNLTCTLQQEVKKLTTDWS</sequence>
<dbReference type="RefSeq" id="XP_046601909.1">
    <property type="nucleotide sequence ID" value="XM_046745953.1"/>
</dbReference>
<evidence type="ECO:0000256" key="1">
    <source>
        <dbReference type="SAM" id="MobiDB-lite"/>
    </source>
</evidence>